<protein>
    <recommendedName>
        <fullName evidence="1">Schlafen AlbA-2 domain-containing protein</fullName>
    </recommendedName>
</protein>
<dbReference type="InterPro" id="IPR007421">
    <property type="entry name" value="Schlafen_AlbA_2_dom"/>
</dbReference>
<dbReference type="AlphaFoldDB" id="A0A0G0Y2B4"/>
<name>A0A0G0Y2B4_9BACT</name>
<comment type="caution">
    <text evidence="2">The sequence shown here is derived from an EMBL/GenBank/DDBJ whole genome shotgun (WGS) entry which is preliminary data.</text>
</comment>
<evidence type="ECO:0000313" key="2">
    <source>
        <dbReference type="EMBL" id="KKS30787.1"/>
    </source>
</evidence>
<dbReference type="Gene3D" id="3.30.950.30">
    <property type="entry name" value="Schlafen, AAA domain"/>
    <property type="match status" value="1"/>
</dbReference>
<organism evidence="2 3">
    <name type="scientific">Candidatus Amesbacteria bacterium GW2011_GWA2_42_12</name>
    <dbReference type="NCBI Taxonomy" id="1618356"/>
    <lineage>
        <taxon>Bacteria</taxon>
        <taxon>Candidatus Amesiibacteriota</taxon>
    </lineage>
</organism>
<evidence type="ECO:0000259" key="1">
    <source>
        <dbReference type="Pfam" id="PF04326"/>
    </source>
</evidence>
<dbReference type="Proteomes" id="UP000034160">
    <property type="component" value="Unassembled WGS sequence"/>
</dbReference>
<dbReference type="EMBL" id="LCCN01000031">
    <property type="protein sequence ID" value="KKS30787.1"/>
    <property type="molecule type" value="Genomic_DNA"/>
</dbReference>
<dbReference type="InterPro" id="IPR038461">
    <property type="entry name" value="Schlafen_AlbA_2_dom_sf"/>
</dbReference>
<accession>A0A0G0Y2B4</accession>
<dbReference type="STRING" id="1618356.UU93_C0031G0002"/>
<gene>
    <name evidence="2" type="ORF">UU93_C0031G0002</name>
</gene>
<dbReference type="Pfam" id="PF04326">
    <property type="entry name" value="SLFN_AlbA_2"/>
    <property type="match status" value="1"/>
</dbReference>
<reference evidence="2 3" key="1">
    <citation type="journal article" date="2015" name="Nature">
        <title>rRNA introns, odd ribosomes, and small enigmatic genomes across a large radiation of phyla.</title>
        <authorList>
            <person name="Brown C.T."/>
            <person name="Hug L.A."/>
            <person name="Thomas B.C."/>
            <person name="Sharon I."/>
            <person name="Castelle C.J."/>
            <person name="Singh A."/>
            <person name="Wilkins M.J."/>
            <person name="Williams K.H."/>
            <person name="Banfield J.F."/>
        </authorList>
    </citation>
    <scope>NUCLEOTIDE SEQUENCE [LARGE SCALE GENOMIC DNA]</scope>
</reference>
<feature type="domain" description="Schlafen AlbA-2" evidence="1">
    <location>
        <begin position="34"/>
        <end position="162"/>
    </location>
</feature>
<evidence type="ECO:0000313" key="3">
    <source>
        <dbReference type="Proteomes" id="UP000034160"/>
    </source>
</evidence>
<sequence>MKVSPYKSELENLKSNGEQAIDLLVDSRYQENFYLDFKNISTQEGSTSLSEEDRKNFAKAISGFSNTSGGLIIWGITDNRDNSFSKNPIDYSDTFVSLLNDSVSKLSLPIMSEISSFIIKDNSGKGYIITEIPKYYFSPVQVNPSLKIKEIPGRYYIRSGSDFVTANHDIISSLYSRHEQSEMVCQWGASDTDSYSETETEIKCRLTLILRNKGNAVLRDVWVNYTASGIKTSIERTAQIIVFTGWNIFGHSINLITLDSYKMGPQQTLSPFLIEITVSKEKITDGAYIYFSFGADHVAPNEVEFTLNNEKLTQFLSLKDENRNSKALVKYFLNLHEN</sequence>
<proteinExistence type="predicted"/>